<dbReference type="EMBL" id="FNPV01000001">
    <property type="protein sequence ID" value="SDY35139.1"/>
    <property type="molecule type" value="Genomic_DNA"/>
</dbReference>
<dbReference type="RefSeq" id="WP_093310489.1">
    <property type="nucleotide sequence ID" value="NZ_FNPV01000001.1"/>
</dbReference>
<feature type="transmembrane region" description="Helical" evidence="7">
    <location>
        <begin position="12"/>
        <end position="33"/>
    </location>
</feature>
<feature type="transmembrane region" description="Helical" evidence="7">
    <location>
        <begin position="241"/>
        <end position="261"/>
    </location>
</feature>
<dbReference type="GO" id="GO:0055085">
    <property type="term" value="P:transmembrane transport"/>
    <property type="evidence" value="ECO:0007669"/>
    <property type="project" value="InterPro"/>
</dbReference>
<dbReference type="SUPFAM" id="SSF81345">
    <property type="entry name" value="ABC transporter involved in vitamin B12 uptake, BtuC"/>
    <property type="match status" value="1"/>
</dbReference>
<keyword evidence="9" id="KW-1185">Reference proteome</keyword>
<dbReference type="STRING" id="159292.SAMN05192546_101424"/>
<feature type="transmembrane region" description="Helical" evidence="7">
    <location>
        <begin position="91"/>
        <end position="119"/>
    </location>
</feature>
<feature type="transmembrane region" description="Helical" evidence="7">
    <location>
        <begin position="214"/>
        <end position="235"/>
    </location>
</feature>
<dbReference type="InterPro" id="IPR001626">
    <property type="entry name" value="ABC_TroCD"/>
</dbReference>
<feature type="transmembrane region" description="Helical" evidence="7">
    <location>
        <begin position="174"/>
        <end position="202"/>
    </location>
</feature>
<evidence type="ECO:0000313" key="8">
    <source>
        <dbReference type="EMBL" id="SDY35139.1"/>
    </source>
</evidence>
<keyword evidence="5 7" id="KW-0472">Membrane</keyword>
<dbReference type="GO" id="GO:0043190">
    <property type="term" value="C:ATP-binding cassette (ABC) transporter complex"/>
    <property type="evidence" value="ECO:0007669"/>
    <property type="project" value="InterPro"/>
</dbReference>
<dbReference type="PANTHER" id="PTHR30477">
    <property type="entry name" value="ABC-TRANSPORTER METAL-BINDING PROTEIN"/>
    <property type="match status" value="1"/>
</dbReference>
<sequence length="265" mass="28400">MPEILQYGFMQRALIAGIFVALICPSIGIFLTLRRLSMIGDTLSHVALAGVAGGILLNFYPIYTALFFTLAASFAIEILRKEFHQYAEVSLAVILSFGIGLATILISMGGAGATVFSYLFGSVTLVSYQDLVSILVLGGIILATVLFYYRSLFYMAFDETAARLAGVPVKRINFIFTVLVAMTISISMRIVGILMVSSLMVIPVATSLQLKTSFRVTFIASLVFGLISVMGGLVISFYASLAPGGTIVMTSVAVLIFVAVVKKLV</sequence>
<dbReference type="Proteomes" id="UP000199230">
    <property type="component" value="Unassembled WGS sequence"/>
</dbReference>
<dbReference type="OrthoDB" id="9798540at2"/>
<evidence type="ECO:0000256" key="7">
    <source>
        <dbReference type="SAM" id="Phobius"/>
    </source>
</evidence>
<evidence type="ECO:0000256" key="6">
    <source>
        <dbReference type="RuleBase" id="RU003943"/>
    </source>
</evidence>
<keyword evidence="4 7" id="KW-1133">Transmembrane helix</keyword>
<comment type="subcellular location">
    <subcellularLocation>
        <location evidence="6">Cell membrane</location>
        <topology evidence="6">Multi-pass membrane protein</topology>
    </subcellularLocation>
    <subcellularLocation>
        <location evidence="1">Membrane</location>
        <topology evidence="1">Multi-pass membrane protein</topology>
    </subcellularLocation>
</comment>
<keyword evidence="3 6" id="KW-0812">Transmembrane</keyword>
<dbReference type="Pfam" id="PF00950">
    <property type="entry name" value="ABC-3"/>
    <property type="match status" value="1"/>
</dbReference>
<keyword evidence="6" id="KW-0813">Transport</keyword>
<name>A0A1H3J6H8_9FIRM</name>
<reference evidence="8 9" key="1">
    <citation type="submission" date="2016-10" db="EMBL/GenBank/DDBJ databases">
        <authorList>
            <person name="de Groot N.N."/>
        </authorList>
    </citation>
    <scope>NUCLEOTIDE SEQUENCE [LARGE SCALE GENOMIC DNA]</scope>
    <source>
        <strain evidence="8 9">APO</strain>
    </source>
</reference>
<dbReference type="GO" id="GO:0010043">
    <property type="term" value="P:response to zinc ion"/>
    <property type="evidence" value="ECO:0007669"/>
    <property type="project" value="TreeGrafter"/>
</dbReference>
<evidence type="ECO:0000256" key="3">
    <source>
        <dbReference type="ARBA" id="ARBA00022692"/>
    </source>
</evidence>
<proteinExistence type="inferred from homology"/>
<dbReference type="InterPro" id="IPR037294">
    <property type="entry name" value="ABC_BtuC-like"/>
</dbReference>
<feature type="transmembrane region" description="Helical" evidence="7">
    <location>
        <begin position="131"/>
        <end position="149"/>
    </location>
</feature>
<protein>
    <submittedName>
        <fullName evidence="8">Zinc transport system permease protein</fullName>
    </submittedName>
</protein>
<comment type="similarity">
    <text evidence="2 6">Belongs to the ABC-3 integral membrane protein family.</text>
</comment>
<gene>
    <name evidence="8" type="ORF">SAMN05192546_101424</name>
</gene>
<organism evidence="8 9">
    <name type="scientific">Tindallia californiensis</name>
    <dbReference type="NCBI Taxonomy" id="159292"/>
    <lineage>
        <taxon>Bacteria</taxon>
        <taxon>Bacillati</taxon>
        <taxon>Bacillota</taxon>
        <taxon>Clostridia</taxon>
        <taxon>Peptostreptococcales</taxon>
        <taxon>Tindalliaceae</taxon>
        <taxon>Tindallia</taxon>
    </lineage>
</organism>
<evidence type="ECO:0000256" key="2">
    <source>
        <dbReference type="ARBA" id="ARBA00008034"/>
    </source>
</evidence>
<dbReference type="Gene3D" id="1.10.3470.10">
    <property type="entry name" value="ABC transporter involved in vitamin B12 uptake, BtuC"/>
    <property type="match status" value="1"/>
</dbReference>
<dbReference type="PANTHER" id="PTHR30477:SF0">
    <property type="entry name" value="METAL TRANSPORT SYSTEM MEMBRANE PROTEIN TM_0125-RELATED"/>
    <property type="match status" value="1"/>
</dbReference>
<dbReference type="AlphaFoldDB" id="A0A1H3J6H8"/>
<accession>A0A1H3J6H8</accession>
<evidence type="ECO:0000313" key="9">
    <source>
        <dbReference type="Proteomes" id="UP000199230"/>
    </source>
</evidence>
<evidence type="ECO:0000256" key="5">
    <source>
        <dbReference type="ARBA" id="ARBA00023136"/>
    </source>
</evidence>
<evidence type="ECO:0000256" key="1">
    <source>
        <dbReference type="ARBA" id="ARBA00004141"/>
    </source>
</evidence>
<feature type="transmembrane region" description="Helical" evidence="7">
    <location>
        <begin position="45"/>
        <end position="71"/>
    </location>
</feature>
<evidence type="ECO:0000256" key="4">
    <source>
        <dbReference type="ARBA" id="ARBA00022989"/>
    </source>
</evidence>